<evidence type="ECO:0000313" key="2">
    <source>
        <dbReference type="Proteomes" id="UP000500857"/>
    </source>
</evidence>
<name>A0A6H1U3T2_9CYAN</name>
<accession>A0A6H1U3T2</accession>
<dbReference type="KEGG" id="oxy:HCG48_24185"/>
<dbReference type="Proteomes" id="UP000500857">
    <property type="component" value="Chromosome"/>
</dbReference>
<protein>
    <submittedName>
        <fullName evidence="1">Uncharacterized protein</fullName>
    </submittedName>
</protein>
<sequence>MSHQLTVIFTIRIQNIDLRRGDRTRSKPQKQINPAIALAAIPRIV</sequence>
<dbReference type="AlphaFoldDB" id="A0A6H1U3T2"/>
<evidence type="ECO:0000313" key="1">
    <source>
        <dbReference type="EMBL" id="QIZ73315.1"/>
    </source>
</evidence>
<keyword evidence="2" id="KW-1185">Reference proteome</keyword>
<dbReference type="EMBL" id="CP051167">
    <property type="protein sequence ID" value="QIZ73315.1"/>
    <property type="molecule type" value="Genomic_DNA"/>
</dbReference>
<organism evidence="1 2">
    <name type="scientific">Oxynema aestuarii AP17</name>
    <dbReference type="NCBI Taxonomy" id="2064643"/>
    <lineage>
        <taxon>Bacteria</taxon>
        <taxon>Bacillati</taxon>
        <taxon>Cyanobacteriota</taxon>
        <taxon>Cyanophyceae</taxon>
        <taxon>Oscillatoriophycideae</taxon>
        <taxon>Oscillatoriales</taxon>
        <taxon>Oscillatoriaceae</taxon>
        <taxon>Oxynema</taxon>
        <taxon>Oxynema aestuarii</taxon>
    </lineage>
</organism>
<reference evidence="1 2" key="1">
    <citation type="submission" date="2020-04" db="EMBL/GenBank/DDBJ databases">
        <authorList>
            <person name="Basu S."/>
            <person name="Maruthanayagam V."/>
            <person name="Chakraborty S."/>
            <person name="Pramanik A."/>
            <person name="Mukherjee J."/>
            <person name="Brink B."/>
        </authorList>
    </citation>
    <scope>NUCLEOTIDE SEQUENCE [LARGE SCALE GENOMIC DNA]</scope>
    <source>
        <strain evidence="1 2">AP17</strain>
    </source>
</reference>
<proteinExistence type="predicted"/>
<dbReference type="RefSeq" id="WP_168571461.1">
    <property type="nucleotide sequence ID" value="NZ_CP051167.1"/>
</dbReference>
<gene>
    <name evidence="1" type="ORF">HCG48_24185</name>
</gene>